<evidence type="ECO:0008006" key="4">
    <source>
        <dbReference type="Google" id="ProtNLM"/>
    </source>
</evidence>
<protein>
    <recommendedName>
        <fullName evidence="4">SAM-dependent methyltransferase</fullName>
    </recommendedName>
</protein>
<evidence type="ECO:0000313" key="2">
    <source>
        <dbReference type="EMBL" id="MFD1538052.1"/>
    </source>
</evidence>
<feature type="region of interest" description="Disordered" evidence="1">
    <location>
        <begin position="1"/>
        <end position="41"/>
    </location>
</feature>
<comment type="caution">
    <text evidence="2">The sequence shown here is derived from an EMBL/GenBank/DDBJ whole genome shotgun (WGS) entry which is preliminary data.</text>
</comment>
<evidence type="ECO:0000313" key="3">
    <source>
        <dbReference type="Proteomes" id="UP001597097"/>
    </source>
</evidence>
<keyword evidence="3" id="KW-1185">Reference proteome</keyword>
<accession>A0ABW4G5K1</accession>
<evidence type="ECO:0000256" key="1">
    <source>
        <dbReference type="SAM" id="MobiDB-lite"/>
    </source>
</evidence>
<gene>
    <name evidence="2" type="ORF">ACFSJ0_13450</name>
</gene>
<dbReference type="EMBL" id="JBHUCM010000012">
    <property type="protein sequence ID" value="MFD1538052.1"/>
    <property type="molecule type" value="Genomic_DNA"/>
</dbReference>
<organism evidence="2 3">
    <name type="scientific">Nonomuraea guangzhouensis</name>
    <dbReference type="NCBI Taxonomy" id="1291555"/>
    <lineage>
        <taxon>Bacteria</taxon>
        <taxon>Bacillati</taxon>
        <taxon>Actinomycetota</taxon>
        <taxon>Actinomycetes</taxon>
        <taxon>Streptosporangiales</taxon>
        <taxon>Streptosporangiaceae</taxon>
        <taxon>Nonomuraea</taxon>
    </lineage>
</organism>
<name>A0ABW4G5K1_9ACTN</name>
<sequence>MSEFLPEQTGDDTDLGWGDWRDSQDTDPDAFYLDDKPPHWG</sequence>
<dbReference type="Proteomes" id="UP001597097">
    <property type="component" value="Unassembled WGS sequence"/>
</dbReference>
<proteinExistence type="predicted"/>
<reference evidence="3" key="1">
    <citation type="journal article" date="2019" name="Int. J. Syst. Evol. Microbiol.">
        <title>The Global Catalogue of Microorganisms (GCM) 10K type strain sequencing project: providing services to taxonomists for standard genome sequencing and annotation.</title>
        <authorList>
            <consortium name="The Broad Institute Genomics Platform"/>
            <consortium name="The Broad Institute Genome Sequencing Center for Infectious Disease"/>
            <person name="Wu L."/>
            <person name="Ma J."/>
        </authorList>
    </citation>
    <scope>NUCLEOTIDE SEQUENCE [LARGE SCALE GENOMIC DNA]</scope>
    <source>
        <strain evidence="3">CGMCC 1.15399</strain>
    </source>
</reference>
<dbReference type="RefSeq" id="WP_281428821.1">
    <property type="nucleotide sequence ID" value="NZ_JAHKRM010000010.1"/>
</dbReference>